<comment type="caution">
    <text evidence="1">The sequence shown here is derived from an EMBL/GenBank/DDBJ whole genome shotgun (WGS) entry which is preliminary data.</text>
</comment>
<dbReference type="Gene3D" id="1.10.10.1320">
    <property type="entry name" value="Anti-sigma factor, zinc-finger domain"/>
    <property type="match status" value="1"/>
</dbReference>
<name>A0ABW1ELU2_9BACT</name>
<dbReference type="RefSeq" id="WP_263342538.1">
    <property type="nucleotide sequence ID" value="NZ_JAGSYH010000013.1"/>
</dbReference>
<dbReference type="EMBL" id="JBHSPH010000017">
    <property type="protein sequence ID" value="MFC5865235.1"/>
    <property type="molecule type" value="Genomic_DNA"/>
</dbReference>
<evidence type="ECO:0008006" key="3">
    <source>
        <dbReference type="Google" id="ProtNLM"/>
    </source>
</evidence>
<proteinExistence type="predicted"/>
<keyword evidence="2" id="KW-1185">Reference proteome</keyword>
<sequence>MKSKIPELLFENEVLIAEDSSTPQTVMRAHLAECAECRQELDELRSTMALLDDWKAPEPNPYFLTRLNARLDEEREAAPAGWPKSWFEKLHARLVYGSKHSLRPVAAMALTIAVLLGGGAYLGMNDWNPPVQAPQAAAVVQDLQTLDNNAQLLDQLEALSDQNND</sequence>
<dbReference type="Proteomes" id="UP001596091">
    <property type="component" value="Unassembled WGS sequence"/>
</dbReference>
<protein>
    <recommendedName>
        <fullName evidence="3">Zinc-finger domain-containing protein</fullName>
    </recommendedName>
</protein>
<evidence type="ECO:0000313" key="2">
    <source>
        <dbReference type="Proteomes" id="UP001596091"/>
    </source>
</evidence>
<gene>
    <name evidence="1" type="ORF">ACFPT7_23220</name>
</gene>
<accession>A0ABW1ELU2</accession>
<reference evidence="2" key="1">
    <citation type="journal article" date="2019" name="Int. J. Syst. Evol. Microbiol.">
        <title>The Global Catalogue of Microorganisms (GCM) 10K type strain sequencing project: providing services to taxonomists for standard genome sequencing and annotation.</title>
        <authorList>
            <consortium name="The Broad Institute Genomics Platform"/>
            <consortium name="The Broad Institute Genome Sequencing Center for Infectious Disease"/>
            <person name="Wu L."/>
            <person name="Ma J."/>
        </authorList>
    </citation>
    <scope>NUCLEOTIDE SEQUENCE [LARGE SCALE GENOMIC DNA]</scope>
    <source>
        <strain evidence="2">JCM 4087</strain>
    </source>
</reference>
<evidence type="ECO:0000313" key="1">
    <source>
        <dbReference type="EMBL" id="MFC5865235.1"/>
    </source>
</evidence>
<organism evidence="1 2">
    <name type="scientific">Acidicapsa dinghuensis</name>
    <dbReference type="NCBI Taxonomy" id="2218256"/>
    <lineage>
        <taxon>Bacteria</taxon>
        <taxon>Pseudomonadati</taxon>
        <taxon>Acidobacteriota</taxon>
        <taxon>Terriglobia</taxon>
        <taxon>Terriglobales</taxon>
        <taxon>Acidobacteriaceae</taxon>
        <taxon>Acidicapsa</taxon>
    </lineage>
</organism>
<dbReference type="InterPro" id="IPR041916">
    <property type="entry name" value="Anti_sigma_zinc_sf"/>
</dbReference>